<dbReference type="InterPro" id="IPR001609">
    <property type="entry name" value="Myosin_head_motor_dom-like"/>
</dbReference>
<dbReference type="Proteomes" id="UP001591681">
    <property type="component" value="Unassembled WGS sequence"/>
</dbReference>
<dbReference type="EMBL" id="JBHFQA010000006">
    <property type="protein sequence ID" value="KAL2097179.1"/>
    <property type="molecule type" value="Genomic_DNA"/>
</dbReference>
<keyword evidence="4" id="KW-0963">Cytoplasm</keyword>
<dbReference type="PROSITE" id="PS00479">
    <property type="entry name" value="ZF_DAG_PE_1"/>
    <property type="match status" value="1"/>
</dbReference>
<dbReference type="InterPro" id="IPR000159">
    <property type="entry name" value="RA_dom"/>
</dbReference>
<feature type="compositionally biased region" description="Basic and acidic residues" evidence="15">
    <location>
        <begin position="1802"/>
        <end position="1823"/>
    </location>
</feature>
<feature type="domain" description="Ras-associating" evidence="17">
    <location>
        <begin position="16"/>
        <end position="114"/>
    </location>
</feature>
<evidence type="ECO:0000256" key="2">
    <source>
        <dbReference type="ARBA" id="ARBA00008314"/>
    </source>
</evidence>
<feature type="compositionally biased region" description="Low complexity" evidence="15">
    <location>
        <begin position="1839"/>
        <end position="1853"/>
    </location>
</feature>
<keyword evidence="9" id="KW-0862">Zinc</keyword>
<feature type="compositionally biased region" description="Basic and acidic residues" evidence="15">
    <location>
        <begin position="1023"/>
        <end position="1046"/>
    </location>
</feature>
<evidence type="ECO:0000256" key="3">
    <source>
        <dbReference type="ARBA" id="ARBA00022468"/>
    </source>
</evidence>
<dbReference type="SMART" id="SM00242">
    <property type="entry name" value="MYSc"/>
    <property type="match status" value="1"/>
</dbReference>
<dbReference type="Pfam" id="PF00788">
    <property type="entry name" value="RA"/>
    <property type="match status" value="1"/>
</dbReference>
<proteinExistence type="inferred from homology"/>
<evidence type="ECO:0000256" key="7">
    <source>
        <dbReference type="ARBA" id="ARBA00022741"/>
    </source>
</evidence>
<evidence type="ECO:0000256" key="11">
    <source>
        <dbReference type="ARBA" id="ARBA00023054"/>
    </source>
</evidence>
<evidence type="ECO:0000259" key="17">
    <source>
        <dbReference type="PROSITE" id="PS50200"/>
    </source>
</evidence>
<dbReference type="GO" id="GO:0016459">
    <property type="term" value="C:myosin complex"/>
    <property type="evidence" value="ECO:0007669"/>
    <property type="project" value="UniProtKB-KW"/>
</dbReference>
<feature type="compositionally biased region" description="Low complexity" evidence="15">
    <location>
        <begin position="1252"/>
        <end position="1266"/>
    </location>
</feature>
<dbReference type="Pfam" id="PF00612">
    <property type="entry name" value="IQ"/>
    <property type="match status" value="1"/>
</dbReference>
<dbReference type="FunFam" id="1.20.58.530:FF:000005">
    <property type="entry name" value="unconventional myosin-IXa isoform X1"/>
    <property type="match status" value="1"/>
</dbReference>
<evidence type="ECO:0000256" key="6">
    <source>
        <dbReference type="ARBA" id="ARBA00022737"/>
    </source>
</evidence>
<dbReference type="InterPro" id="IPR002219">
    <property type="entry name" value="PKC_DAG/PE"/>
</dbReference>
<dbReference type="GO" id="GO:0005524">
    <property type="term" value="F:ATP binding"/>
    <property type="evidence" value="ECO:0007669"/>
    <property type="project" value="UniProtKB-UniRule"/>
</dbReference>
<dbReference type="Pfam" id="PF00130">
    <property type="entry name" value="C1_1"/>
    <property type="match status" value="1"/>
</dbReference>
<keyword evidence="11" id="KW-0175">Coiled coil</keyword>
<dbReference type="SUPFAM" id="SSF48350">
    <property type="entry name" value="GTPase activation domain, GAP"/>
    <property type="match status" value="1"/>
</dbReference>
<dbReference type="SUPFAM" id="SSF52540">
    <property type="entry name" value="P-loop containing nucleoside triphosphate hydrolases"/>
    <property type="match status" value="1"/>
</dbReference>
<evidence type="ECO:0000259" key="18">
    <source>
        <dbReference type="PROSITE" id="PS50238"/>
    </source>
</evidence>
<evidence type="ECO:0000256" key="13">
    <source>
        <dbReference type="ARBA" id="ARBA00023175"/>
    </source>
</evidence>
<feature type="domain" description="Rho-GAP" evidence="18">
    <location>
        <begin position="1495"/>
        <end position="1680"/>
    </location>
</feature>
<evidence type="ECO:0000256" key="14">
    <source>
        <dbReference type="PROSITE-ProRule" id="PRU00782"/>
    </source>
</evidence>
<keyword evidence="14" id="KW-0009">Actin-binding</keyword>
<dbReference type="InterPro" id="IPR036023">
    <property type="entry name" value="MYSc_Myo9"/>
</dbReference>
<dbReference type="InterPro" id="IPR029071">
    <property type="entry name" value="Ubiquitin-like_domsf"/>
</dbReference>
<keyword evidence="10 14" id="KW-0067">ATP-binding</keyword>
<evidence type="ECO:0000313" key="20">
    <source>
        <dbReference type="EMBL" id="KAL2097179.1"/>
    </source>
</evidence>
<feature type="compositionally biased region" description="Acidic residues" evidence="15">
    <location>
        <begin position="1866"/>
        <end position="1876"/>
    </location>
</feature>
<sequence length="1895" mass="215897">MSVTDDERSTNQDEEVTFVLQIYPRLHPKNASCCTLSVPKSTTAAAVIQEAGATLGLDTSKPYVLVEVRECGGEEWILHPSDLPVQRLLLWPRKAQEQHSQSEGYFFALQEGHRDGSISYDHLASACAETQAQGLLDRGFLPPQQEQCDDLCNLPILTETSILEALRCRFREEKIYTYASNILIAINPFKFLPLYNPKYVMMYENHQLGKLPPHVFAIADAAFYTMLKKRVNQTVIISGESGSGKTQSTNFLIHCLTALSQKGYTSGVERTILGAGPVLEAFGNAKTAHNNNSSRFGKFIQVNYSERGVVRGAVVEKYLLEKCRLVSREKSERNYHVFYYLLLGATQDEQTEFKLLQPEDYLYLKQENFQLEDREENKHEFNRLQQAMEMVGFLPATKKQIFSVLSAILYLGNVTYKPTEDGEGLTVGPPDVLATLSDLLKVKRELLVEALTKRKAMTANDTLILPYSLSEAVTARDSMAKSLYGSVFDWIVLRINHALLNKKDIEVSIQCLSIGVLDIFGFEDFKVNSFEQFCINYANEQLQYYCNQHIFTLEQAEYQAEGIVWDNIDYNNNIGCIHLISKKPTGLFHLLDEESNFPHATDDTLLAKFKQQHQGNPSFVPTPVLEPAFIIKHFAGKVKYRIKDFREKNTDHMRPDIVALLRSSERSFLRQLIGADPVAVFRWGVLRATIRSLAAFNEAGRRWVTKHPDRVRRYSRQSLGDKRKSSPMERMMSQSCIIEFSFDRSEELPLEVFEDIFATFEKKKKNRGSRHKQIIPKNLIDTKSLKHIVGLTLHNRVSRSLLHLHTKKKPPSISAQFQSSLSKLLETLKKAEPFFVRCIRSNAEKLEMQFDEALVLRQLRYTGMLETVCIRRSGYGAKYTFKEFIEHFQVLLPKKVDSPKEDIASLLQRLGVKETNYQIGKTKVFLQEADRQMLQETLHREVMKSITTLQRWFRACLARKHYLYKRHSAIVIQRCWRNFCERRRWKAASLIQMVWRESHQRAEYLRRRESFKKMQKLANRKRALSEEDKEKSEEEQGKAASGEKQKMPLPPVAESGSGSQEKLNGEGGEPVGEPGGKGEEGKHDKDPSAPKPPSSLPLDSSAKPKKDDSEEPYSISSLQRYTKTAMKEKAEKWRERRTEEGHQDASSPEGQRPLDLKIKGLQSQGKSISLDNVAKISSSESDSSGSPGELPPEPDGSKGSTQRRKSDSTGPSQPTTPERGGFFSKFRKKRVQTPEDGKITMAKTLAEREQAGSSSYSPRSSQPSGQAGRVRRNPTIKISRATRVQEQWNASLDREISDTNELRHLDEFLGNQMNDLRNRGKELSEAERIFLMATNHFREQIKSMYSVSKPSIGYKALMKGYENRVSSLAGSKKTEIQLVVNLFQSVLDGFIRGEIKKEVADPVQFNKKSKQKRKKDKCMDSPLDHLFSTYQVTIMQTCDLCGSFIWGMEKACMCSSCKMVCHKKCLGKIITDCSTRTSRKNENEPGTLHFGVHVCTLTNKSTPVPMVIEMLLQHVEINGLYTEGIYRKSGSACRGRELHQILETDPKSAHLENYPIHTITGLIKRWLRELPDPLMTYNLYSDFLHAAELPEKHDQLHAIYSILEELPQSHFNTLERLVFHLVRVAREEEHNRMSANSLAIVFAPCILRCPDSSDPFVSMKDVGKTTTCVEILINEQVRRYNGKMEEIQQLEYAEALAVNQLKLRRQNTVNEKAKSEIDTISIESEKVLIERIKSLKQEKDDLTFRLPDLDQEQSDDNLDSESSISSESLLDDRGFSLDSEGKAMPHSNRWRTEGTPSQAMKLKPDVRQSPDAKQKRPSQHRDGTQSLYVIPDQDVSGDGLPSSRGPSSQGPSPKTTRRFSDLDIPFIDDDDDDEDDKVNRVTRNTNRVHSHHVWQ</sequence>
<feature type="compositionally biased region" description="Polar residues" evidence="15">
    <location>
        <begin position="1161"/>
        <end position="1170"/>
    </location>
</feature>
<dbReference type="SMART" id="SM00109">
    <property type="entry name" value="C1"/>
    <property type="match status" value="1"/>
</dbReference>
<keyword evidence="13 14" id="KW-0505">Motor protein</keyword>
<feature type="domain" description="Myosin motor" evidence="19">
    <location>
        <begin position="146"/>
        <end position="939"/>
    </location>
</feature>
<dbReference type="SUPFAM" id="SSF54236">
    <property type="entry name" value="Ubiquitin-like"/>
    <property type="match status" value="1"/>
</dbReference>
<dbReference type="Pfam" id="PF00620">
    <property type="entry name" value="RhoGAP"/>
    <property type="match status" value="1"/>
</dbReference>
<accession>A0ABD1KDI6</accession>
<dbReference type="Gene3D" id="1.10.10.820">
    <property type="match status" value="1"/>
</dbReference>
<dbReference type="SMART" id="SM00314">
    <property type="entry name" value="RA"/>
    <property type="match status" value="1"/>
</dbReference>
<comment type="similarity">
    <text evidence="2 14">Belongs to the TRAFAC class myosin-kinesin ATPase superfamily. Myosin family.</text>
</comment>
<dbReference type="InterPro" id="IPR000048">
    <property type="entry name" value="IQ_motif_EF-hand-BS"/>
</dbReference>
<dbReference type="Gene3D" id="1.20.58.530">
    <property type="match status" value="1"/>
</dbReference>
<protein>
    <recommendedName>
        <fullName evidence="22">Unconventional myosin-IXb</fullName>
    </recommendedName>
</protein>
<feature type="region of interest" description="Disordered" evidence="15">
    <location>
        <begin position="1016"/>
        <end position="1274"/>
    </location>
</feature>
<dbReference type="PROSITE" id="PS50081">
    <property type="entry name" value="ZF_DAG_PE_2"/>
    <property type="match status" value="1"/>
</dbReference>
<keyword evidence="6" id="KW-0677">Repeat</keyword>
<dbReference type="InterPro" id="IPR027417">
    <property type="entry name" value="P-loop_NTPase"/>
</dbReference>
<evidence type="ECO:0000259" key="19">
    <source>
        <dbReference type="PROSITE" id="PS51456"/>
    </source>
</evidence>
<dbReference type="PANTHER" id="PTHR46184">
    <property type="entry name" value="UNCONVENTIONAL MYOSIN-IXB-LIKE PROTEIN"/>
    <property type="match status" value="1"/>
</dbReference>
<feature type="compositionally biased region" description="Gly residues" evidence="15">
    <location>
        <begin position="1065"/>
        <end position="1075"/>
    </location>
</feature>
<evidence type="ECO:0000313" key="21">
    <source>
        <dbReference type="Proteomes" id="UP001591681"/>
    </source>
</evidence>
<keyword evidence="7 14" id="KW-0547">Nucleotide-binding</keyword>
<gene>
    <name evidence="20" type="ORF">ACEWY4_006386</name>
</gene>
<evidence type="ECO:0000256" key="4">
    <source>
        <dbReference type="ARBA" id="ARBA00022490"/>
    </source>
</evidence>
<dbReference type="GO" id="GO:0005737">
    <property type="term" value="C:cytoplasm"/>
    <property type="evidence" value="ECO:0007669"/>
    <property type="project" value="UniProtKB-SubCell"/>
</dbReference>
<feature type="domain" description="Phorbol-ester/DAG-type" evidence="16">
    <location>
        <begin position="1424"/>
        <end position="1473"/>
    </location>
</feature>
<keyword evidence="12 14" id="KW-0518">Myosin</keyword>
<dbReference type="PROSITE" id="PS50200">
    <property type="entry name" value="RA"/>
    <property type="match status" value="1"/>
</dbReference>
<evidence type="ECO:0000256" key="10">
    <source>
        <dbReference type="ARBA" id="ARBA00022840"/>
    </source>
</evidence>
<dbReference type="PRINTS" id="PR00193">
    <property type="entry name" value="MYOSINHEAVY"/>
</dbReference>
<dbReference type="Gene3D" id="1.10.555.10">
    <property type="entry name" value="Rho GTPase activation protein"/>
    <property type="match status" value="1"/>
</dbReference>
<evidence type="ECO:0008006" key="22">
    <source>
        <dbReference type="Google" id="ProtNLM"/>
    </source>
</evidence>
<feature type="binding site" evidence="14">
    <location>
        <begin position="239"/>
        <end position="246"/>
    </location>
    <ligand>
        <name>ATP</name>
        <dbReference type="ChEBI" id="CHEBI:30616"/>
    </ligand>
</feature>
<dbReference type="Gene3D" id="1.20.120.720">
    <property type="entry name" value="Myosin VI head, motor domain, U50 subdomain"/>
    <property type="match status" value="1"/>
</dbReference>
<dbReference type="InterPro" id="IPR008936">
    <property type="entry name" value="Rho_GTPase_activation_prot"/>
</dbReference>
<dbReference type="PROSITE" id="PS51456">
    <property type="entry name" value="MYOSIN_MOTOR"/>
    <property type="match status" value="1"/>
</dbReference>
<comment type="caution">
    <text evidence="20">The sequence shown here is derived from an EMBL/GenBank/DDBJ whole genome shotgun (WGS) entry which is preliminary data.</text>
</comment>
<dbReference type="Gene3D" id="3.30.60.20">
    <property type="match status" value="1"/>
</dbReference>
<keyword evidence="21" id="KW-1185">Reference proteome</keyword>
<evidence type="ECO:0000256" key="12">
    <source>
        <dbReference type="ARBA" id="ARBA00023123"/>
    </source>
</evidence>
<dbReference type="PANTHER" id="PTHR46184:SF2">
    <property type="entry name" value="UNCONVENTIONAL MYOSIN-IXB"/>
    <property type="match status" value="1"/>
</dbReference>
<dbReference type="InterPro" id="IPR046349">
    <property type="entry name" value="C1-like_sf"/>
</dbReference>
<keyword evidence="8" id="KW-0863">Zinc-finger</keyword>
<dbReference type="Gene3D" id="3.40.850.10">
    <property type="entry name" value="Kinesin motor domain"/>
    <property type="match status" value="2"/>
</dbReference>
<dbReference type="Gene3D" id="1.20.5.190">
    <property type="match status" value="1"/>
</dbReference>
<comment type="subcellular location">
    <subcellularLocation>
        <location evidence="1">Cytoplasm</location>
    </subcellularLocation>
</comment>
<dbReference type="Gene3D" id="6.20.240.20">
    <property type="match status" value="1"/>
</dbReference>
<feature type="region of interest" description="Disordered" evidence="15">
    <location>
        <begin position="1746"/>
        <end position="1881"/>
    </location>
</feature>
<feature type="region of interest" description="Actin-binding" evidence="14">
    <location>
        <begin position="821"/>
        <end position="843"/>
    </location>
</feature>
<dbReference type="PROSITE" id="PS50238">
    <property type="entry name" value="RHOGAP"/>
    <property type="match status" value="1"/>
</dbReference>
<evidence type="ECO:0000256" key="5">
    <source>
        <dbReference type="ARBA" id="ARBA00022723"/>
    </source>
</evidence>
<reference evidence="20 21" key="1">
    <citation type="submission" date="2024-09" db="EMBL/GenBank/DDBJ databases">
        <title>A chromosome-level genome assembly of Gray's grenadier anchovy, Coilia grayii.</title>
        <authorList>
            <person name="Fu Z."/>
        </authorList>
    </citation>
    <scope>NUCLEOTIDE SEQUENCE [LARGE SCALE GENOMIC DNA]</scope>
    <source>
        <strain evidence="20">G4</strain>
        <tissue evidence="20">Muscle</tissue>
    </source>
</reference>
<dbReference type="InterPro" id="IPR046987">
    <property type="entry name" value="Myo9"/>
</dbReference>
<dbReference type="Pfam" id="PF00063">
    <property type="entry name" value="Myosin_head"/>
    <property type="match status" value="2"/>
</dbReference>
<dbReference type="SMART" id="SM00015">
    <property type="entry name" value="IQ"/>
    <property type="match status" value="2"/>
</dbReference>
<feature type="compositionally biased region" description="Basic and acidic residues" evidence="15">
    <location>
        <begin position="1770"/>
        <end position="1783"/>
    </location>
</feature>
<dbReference type="SMART" id="SM00324">
    <property type="entry name" value="RhoGAP"/>
    <property type="match status" value="1"/>
</dbReference>
<dbReference type="GO" id="GO:0003779">
    <property type="term" value="F:actin binding"/>
    <property type="evidence" value="ECO:0007669"/>
    <property type="project" value="UniProtKB-KW"/>
</dbReference>
<dbReference type="InterPro" id="IPR036961">
    <property type="entry name" value="Kinesin_motor_dom_sf"/>
</dbReference>
<feature type="compositionally biased region" description="Low complexity" evidence="15">
    <location>
        <begin position="1177"/>
        <end position="1188"/>
    </location>
</feature>
<dbReference type="GO" id="GO:0003774">
    <property type="term" value="F:cytoskeletal motor activity"/>
    <property type="evidence" value="ECO:0007669"/>
    <property type="project" value="UniProtKB-UniRule"/>
</dbReference>
<dbReference type="SUPFAM" id="SSF57889">
    <property type="entry name" value="Cysteine-rich domain"/>
    <property type="match status" value="1"/>
</dbReference>
<dbReference type="InterPro" id="IPR000198">
    <property type="entry name" value="RhoGAP_dom"/>
</dbReference>
<dbReference type="FunFam" id="3.40.850.10:FF:000008">
    <property type="entry name" value="Putative unconventional myosin-IXa"/>
    <property type="match status" value="1"/>
</dbReference>
<evidence type="ECO:0000256" key="8">
    <source>
        <dbReference type="ARBA" id="ARBA00022771"/>
    </source>
</evidence>
<evidence type="ECO:0000256" key="1">
    <source>
        <dbReference type="ARBA" id="ARBA00004496"/>
    </source>
</evidence>
<dbReference type="GO" id="GO:0008270">
    <property type="term" value="F:zinc ion binding"/>
    <property type="evidence" value="ECO:0007669"/>
    <property type="project" value="UniProtKB-KW"/>
</dbReference>
<name>A0ABD1KDI6_9TELE</name>
<organism evidence="20 21">
    <name type="scientific">Coilia grayii</name>
    <name type="common">Gray's grenadier anchovy</name>
    <dbReference type="NCBI Taxonomy" id="363190"/>
    <lineage>
        <taxon>Eukaryota</taxon>
        <taxon>Metazoa</taxon>
        <taxon>Chordata</taxon>
        <taxon>Craniata</taxon>
        <taxon>Vertebrata</taxon>
        <taxon>Euteleostomi</taxon>
        <taxon>Actinopterygii</taxon>
        <taxon>Neopterygii</taxon>
        <taxon>Teleostei</taxon>
        <taxon>Clupei</taxon>
        <taxon>Clupeiformes</taxon>
        <taxon>Clupeoidei</taxon>
        <taxon>Engraulidae</taxon>
        <taxon>Coilinae</taxon>
        <taxon>Coilia</taxon>
    </lineage>
</organism>
<keyword evidence="3" id="KW-0343">GTPase activation</keyword>
<dbReference type="CDD" id="cd01385">
    <property type="entry name" value="MYSc_Myo9"/>
    <property type="match status" value="1"/>
</dbReference>
<feature type="compositionally biased region" description="Acidic residues" evidence="15">
    <location>
        <begin position="1749"/>
        <end position="1759"/>
    </location>
</feature>
<feature type="compositionally biased region" description="Basic and acidic residues" evidence="15">
    <location>
        <begin position="1125"/>
        <end position="1143"/>
    </location>
</feature>
<evidence type="ECO:0000256" key="9">
    <source>
        <dbReference type="ARBA" id="ARBA00022833"/>
    </source>
</evidence>
<dbReference type="Gene3D" id="3.10.20.90">
    <property type="entry name" value="Phosphatidylinositol 3-kinase Catalytic Subunit, Chain A, domain 1"/>
    <property type="match status" value="1"/>
</dbReference>
<keyword evidence="5" id="KW-0479">Metal-binding</keyword>
<evidence type="ECO:0000259" key="16">
    <source>
        <dbReference type="PROSITE" id="PS50081"/>
    </source>
</evidence>
<dbReference type="GO" id="GO:0005096">
    <property type="term" value="F:GTPase activator activity"/>
    <property type="evidence" value="ECO:0007669"/>
    <property type="project" value="UniProtKB-KW"/>
</dbReference>
<feature type="compositionally biased region" description="Basic and acidic residues" evidence="15">
    <location>
        <begin position="1076"/>
        <end position="1088"/>
    </location>
</feature>
<evidence type="ECO:0000256" key="15">
    <source>
        <dbReference type="SAM" id="MobiDB-lite"/>
    </source>
</evidence>